<dbReference type="InterPro" id="IPR011041">
    <property type="entry name" value="Quinoprot_gluc/sorb_DH_b-prop"/>
</dbReference>
<name>A0A1H4JYS0_9BACT</name>
<feature type="domain" description="Glucose/Sorbosone dehydrogenase" evidence="2">
    <location>
        <begin position="318"/>
        <end position="530"/>
    </location>
</feature>
<feature type="transmembrane region" description="Helical" evidence="1">
    <location>
        <begin position="92"/>
        <end position="112"/>
    </location>
</feature>
<dbReference type="PANTHER" id="PTHR19328:SF13">
    <property type="entry name" value="HIPL1 PROTEIN"/>
    <property type="match status" value="1"/>
</dbReference>
<dbReference type="InterPro" id="IPR012938">
    <property type="entry name" value="Glc/Sorbosone_DH"/>
</dbReference>
<sequence>MMQLFTETKRITLVNTPSSRANSTSWLTNCPDDAQRFPRLAEALTRQNSQFAKFWQTQSTPERTLAFVGSIRRNLSLADEATERRNMAKSRLVNRVVWGLGLTVAVATTAAAQTAPKALTARLSDFVEMPLTGHDARSQPARINFLVEEPGQNRLFVSDSSGPLYILDKKTHQPVVYLDFDGSGNGKGLFPRFIADFSFASGLLGFTFDPDYARNGIFYTLHLEDVASTAPAGLKGGVMAGLDTSKYTPTKGVFTPSGPAAITREAVLVEWTDKNIKDTKFEGTAREILRVQLLNGIHPTDDVTFNPTARRGDADWRVLYVSTGDGGTGELTDVRRLNPQRLDHFGGKIIRIVPDLKEHVANSEVSENGQYRIPRDNPFFATPGARKEIWAYGMRNPHRMTWDVESPRQANLLAFVIGANGGNPVRYETIDIIKRGANYGYPLREGPEFRAESPIYGPLAADKTLPLRISDTVVMNDRVPMQDSALAYKTSVEGNAIAGGFVYRGKKWPALQSCVVFGDITSGRIFYAKVADLVSATDGDPTTLAPYTEIKTDLPQIAAERAKIRVAALPPAAAPPTATPPAAGTPAAPPSAAAAAFRAARSFPPRTDMRLATDSDGEIYVMTKSDGVIRRIESIQ</sequence>
<dbReference type="OrthoDB" id="9770043at2"/>
<protein>
    <submittedName>
        <fullName evidence="3">Glucose / Sorbosone dehydrogenase</fullName>
    </submittedName>
</protein>
<dbReference type="AlphaFoldDB" id="A0A1H4JYS0"/>
<dbReference type="InterPro" id="IPR011042">
    <property type="entry name" value="6-blade_b-propeller_TolB-like"/>
</dbReference>
<gene>
    <name evidence="3" type="ORF">SAMN05443244_0880</name>
</gene>
<dbReference type="SUPFAM" id="SSF50952">
    <property type="entry name" value="Soluble quinoprotein glucose dehydrogenase"/>
    <property type="match status" value="1"/>
</dbReference>
<reference evidence="3 4" key="1">
    <citation type="submission" date="2016-10" db="EMBL/GenBank/DDBJ databases">
        <authorList>
            <person name="de Groot N.N."/>
        </authorList>
    </citation>
    <scope>NUCLEOTIDE SEQUENCE [LARGE SCALE GENOMIC DNA]</scope>
    <source>
        <strain evidence="3 4">AB35.6</strain>
    </source>
</reference>
<dbReference type="Proteomes" id="UP000182409">
    <property type="component" value="Unassembled WGS sequence"/>
</dbReference>
<keyword evidence="1" id="KW-1133">Transmembrane helix</keyword>
<dbReference type="Gene3D" id="2.120.10.30">
    <property type="entry name" value="TolB, C-terminal domain"/>
    <property type="match status" value="1"/>
</dbReference>
<dbReference type="PANTHER" id="PTHR19328">
    <property type="entry name" value="HEDGEHOG-INTERACTING PROTEIN"/>
    <property type="match status" value="1"/>
</dbReference>
<evidence type="ECO:0000313" key="4">
    <source>
        <dbReference type="Proteomes" id="UP000182409"/>
    </source>
</evidence>
<evidence type="ECO:0000256" key="1">
    <source>
        <dbReference type="SAM" id="Phobius"/>
    </source>
</evidence>
<evidence type="ECO:0000259" key="2">
    <source>
        <dbReference type="Pfam" id="PF07995"/>
    </source>
</evidence>
<keyword evidence="1" id="KW-0812">Transmembrane</keyword>
<proteinExistence type="predicted"/>
<evidence type="ECO:0000313" key="3">
    <source>
        <dbReference type="EMBL" id="SEB50998.1"/>
    </source>
</evidence>
<accession>A0A1H4JYS0</accession>
<organism evidence="3 4">
    <name type="scientific">Terriglobus roseus</name>
    <dbReference type="NCBI Taxonomy" id="392734"/>
    <lineage>
        <taxon>Bacteria</taxon>
        <taxon>Pseudomonadati</taxon>
        <taxon>Acidobacteriota</taxon>
        <taxon>Terriglobia</taxon>
        <taxon>Terriglobales</taxon>
        <taxon>Acidobacteriaceae</taxon>
        <taxon>Terriglobus</taxon>
    </lineage>
</organism>
<dbReference type="Pfam" id="PF07995">
    <property type="entry name" value="GSDH"/>
    <property type="match status" value="1"/>
</dbReference>
<dbReference type="EMBL" id="FNSD01000001">
    <property type="protein sequence ID" value="SEB50998.1"/>
    <property type="molecule type" value="Genomic_DNA"/>
</dbReference>
<keyword evidence="1" id="KW-0472">Membrane</keyword>